<dbReference type="EMBL" id="JBEDUW010000001">
    <property type="protein sequence ID" value="KAK9950472.1"/>
    <property type="molecule type" value="Genomic_DNA"/>
</dbReference>
<name>A0AAW1YP15_RUBAR</name>
<keyword evidence="2" id="KW-1185">Reference proteome</keyword>
<evidence type="ECO:0000313" key="1">
    <source>
        <dbReference type="EMBL" id="KAK9950472.1"/>
    </source>
</evidence>
<evidence type="ECO:0000313" key="2">
    <source>
        <dbReference type="Proteomes" id="UP001457282"/>
    </source>
</evidence>
<dbReference type="AlphaFoldDB" id="A0AAW1YP15"/>
<reference evidence="1 2" key="1">
    <citation type="journal article" date="2023" name="G3 (Bethesda)">
        <title>A chromosome-length genome assembly and annotation of blackberry (Rubus argutus, cv. 'Hillquist').</title>
        <authorList>
            <person name="Bruna T."/>
            <person name="Aryal R."/>
            <person name="Dudchenko O."/>
            <person name="Sargent D.J."/>
            <person name="Mead D."/>
            <person name="Buti M."/>
            <person name="Cavallini A."/>
            <person name="Hytonen T."/>
            <person name="Andres J."/>
            <person name="Pham M."/>
            <person name="Weisz D."/>
            <person name="Mascagni F."/>
            <person name="Usai G."/>
            <person name="Natali L."/>
            <person name="Bassil N."/>
            <person name="Fernandez G.E."/>
            <person name="Lomsadze A."/>
            <person name="Armour M."/>
            <person name="Olukolu B."/>
            <person name="Poorten T."/>
            <person name="Britton C."/>
            <person name="Davik J."/>
            <person name="Ashrafi H."/>
            <person name="Aiden E.L."/>
            <person name="Borodovsky M."/>
            <person name="Worthington M."/>
        </authorList>
    </citation>
    <scope>NUCLEOTIDE SEQUENCE [LARGE SCALE GENOMIC DNA]</scope>
    <source>
        <strain evidence="1">PI 553951</strain>
    </source>
</reference>
<sequence length="187" mass="21232">MAARWSQPCGRRDRDKGPAFFFRRGFPDLAGTAVWQVGLQRIGILGRVRSRCWVGFGLVRGDKLEITTSLNQITRKCDRVYIEVISWVLRPEKNDREGAYVRLRSASFSSPICMASLLLLLGAIMKSHSNDLLLIEEGKKESNCSNTGDHAYEPKDGNVFSGDYLWNFPSHKDFDGTWKLAEYGIWP</sequence>
<proteinExistence type="predicted"/>
<protein>
    <submittedName>
        <fullName evidence="1">Uncharacterized protein</fullName>
    </submittedName>
</protein>
<dbReference type="Proteomes" id="UP001457282">
    <property type="component" value="Unassembled WGS sequence"/>
</dbReference>
<organism evidence="1 2">
    <name type="scientific">Rubus argutus</name>
    <name type="common">Southern blackberry</name>
    <dbReference type="NCBI Taxonomy" id="59490"/>
    <lineage>
        <taxon>Eukaryota</taxon>
        <taxon>Viridiplantae</taxon>
        <taxon>Streptophyta</taxon>
        <taxon>Embryophyta</taxon>
        <taxon>Tracheophyta</taxon>
        <taxon>Spermatophyta</taxon>
        <taxon>Magnoliopsida</taxon>
        <taxon>eudicotyledons</taxon>
        <taxon>Gunneridae</taxon>
        <taxon>Pentapetalae</taxon>
        <taxon>rosids</taxon>
        <taxon>fabids</taxon>
        <taxon>Rosales</taxon>
        <taxon>Rosaceae</taxon>
        <taxon>Rosoideae</taxon>
        <taxon>Rosoideae incertae sedis</taxon>
        <taxon>Rubus</taxon>
    </lineage>
</organism>
<accession>A0AAW1YP15</accession>
<gene>
    <name evidence="1" type="ORF">M0R45_005962</name>
</gene>
<comment type="caution">
    <text evidence="1">The sequence shown here is derived from an EMBL/GenBank/DDBJ whole genome shotgun (WGS) entry which is preliminary data.</text>
</comment>